<evidence type="ECO:0000256" key="4">
    <source>
        <dbReference type="ARBA" id="ARBA00022989"/>
    </source>
</evidence>
<accession>A0A1L9TST8</accession>
<feature type="transmembrane region" description="Helical" evidence="7">
    <location>
        <begin position="435"/>
        <end position="455"/>
    </location>
</feature>
<dbReference type="PANTHER" id="PTHR48022:SF41">
    <property type="entry name" value="MAJOR FACILITATOR SUPERFAMILY (MFS) PROFILE DOMAIN-CONTAINING PROTEIN"/>
    <property type="match status" value="1"/>
</dbReference>
<dbReference type="GO" id="GO:0005351">
    <property type="term" value="F:carbohydrate:proton symporter activity"/>
    <property type="evidence" value="ECO:0007669"/>
    <property type="project" value="TreeGrafter"/>
</dbReference>
<evidence type="ECO:0000256" key="3">
    <source>
        <dbReference type="ARBA" id="ARBA00022692"/>
    </source>
</evidence>
<dbReference type="SUPFAM" id="SSF103473">
    <property type="entry name" value="MFS general substrate transporter"/>
    <property type="match status" value="1"/>
</dbReference>
<feature type="transmembrane region" description="Helical" evidence="7">
    <location>
        <begin position="181"/>
        <end position="204"/>
    </location>
</feature>
<evidence type="ECO:0000313" key="9">
    <source>
        <dbReference type="EMBL" id="OJJ62499.1"/>
    </source>
</evidence>
<proteinExistence type="inferred from homology"/>
<dbReference type="InterPro" id="IPR050360">
    <property type="entry name" value="MFS_Sugar_Transporters"/>
</dbReference>
<feature type="transmembrane region" description="Helical" evidence="7">
    <location>
        <begin position="38"/>
        <end position="59"/>
    </location>
</feature>
<dbReference type="PROSITE" id="PS50850">
    <property type="entry name" value="MFS"/>
    <property type="match status" value="1"/>
</dbReference>
<dbReference type="EMBL" id="KV878583">
    <property type="protein sequence ID" value="OJJ62499.1"/>
    <property type="molecule type" value="Genomic_DNA"/>
</dbReference>
<comment type="subcellular location">
    <subcellularLocation>
        <location evidence="1">Membrane</location>
        <topology evidence="1">Multi-pass membrane protein</topology>
    </subcellularLocation>
</comment>
<evidence type="ECO:0000256" key="5">
    <source>
        <dbReference type="ARBA" id="ARBA00023136"/>
    </source>
</evidence>
<feature type="transmembrane region" description="Helical" evidence="7">
    <location>
        <begin position="79"/>
        <end position="104"/>
    </location>
</feature>
<evidence type="ECO:0000256" key="6">
    <source>
        <dbReference type="SAM" id="MobiDB-lite"/>
    </source>
</evidence>
<keyword evidence="5 7" id="KW-0472">Membrane</keyword>
<keyword evidence="10" id="KW-1185">Reference proteome</keyword>
<sequence length="509" mass="55116">MDRTPAAVNSYKNRPPPYSNQQGKESVAQSVRRVPKTLSWCLALTSGILLYGYDLVIVGNVSSMPEFQKDFGRLLDEKLIIPALWLGLWNVANPVGGILGALAGGYVQDRAGRRRSLTVASIISATGIAIAYVSNLSSDVTGRRSIFFAAKLVQGFAVNMVMCTTQTYMSEVLPPTLRGPILAFFPIFTLLGQLIGSIVVYVSMGKPGPNGYKHCFISEWAFSALPLTISLLMPESPAYLIRKNNLEAARQSKQRLVSSPEDADTLLEQTRLSIELEGETNGAAASAPGYIDCFRGTNCRRTAIVLFASLLPQLFGLTLLAKGSYFMQVVGMSARSSLVFLQVGVGLGLVANVGSMFTITKFGRRPLVIFGLTVCVFLWTGMGVVGCFAGTVMIWYTQITLMVIITTVGLTVWPASYAIGAEASSLQLRAKSQGLGWLLNCLSNGILGLVLPYIFNDDQGALGAKTGFVYTEFCIVALGLAWLIVPEMKDKSVVEIDEMFEERRGSVRV</sequence>
<dbReference type="OrthoDB" id="6612291at2759"/>
<evidence type="ECO:0000256" key="7">
    <source>
        <dbReference type="SAM" id="Phobius"/>
    </source>
</evidence>
<feature type="region of interest" description="Disordered" evidence="6">
    <location>
        <begin position="1"/>
        <end position="26"/>
    </location>
</feature>
<gene>
    <name evidence="9" type="ORF">ASPSYDRAFT_143008</name>
</gene>
<dbReference type="AlphaFoldDB" id="A0A1L9TST8"/>
<feature type="transmembrane region" description="Helical" evidence="7">
    <location>
        <begin position="339"/>
        <end position="360"/>
    </location>
</feature>
<evidence type="ECO:0000256" key="1">
    <source>
        <dbReference type="ARBA" id="ARBA00004141"/>
    </source>
</evidence>
<dbReference type="VEuPathDB" id="FungiDB:ASPSYDRAFT_143008"/>
<dbReference type="Proteomes" id="UP000184356">
    <property type="component" value="Unassembled WGS sequence"/>
</dbReference>
<evidence type="ECO:0000313" key="10">
    <source>
        <dbReference type="Proteomes" id="UP000184356"/>
    </source>
</evidence>
<feature type="transmembrane region" description="Helical" evidence="7">
    <location>
        <begin position="467"/>
        <end position="485"/>
    </location>
</feature>
<dbReference type="Gene3D" id="1.20.1250.20">
    <property type="entry name" value="MFS general substrate transporter like domains"/>
    <property type="match status" value="1"/>
</dbReference>
<feature type="transmembrane region" description="Helical" evidence="7">
    <location>
        <begin position="401"/>
        <end position="423"/>
    </location>
</feature>
<dbReference type="RefSeq" id="XP_040706305.1">
    <property type="nucleotide sequence ID" value="XM_040841302.1"/>
</dbReference>
<dbReference type="InterPro" id="IPR036259">
    <property type="entry name" value="MFS_trans_sf"/>
</dbReference>
<dbReference type="GeneID" id="63757375"/>
<dbReference type="STRING" id="1036612.A0A1L9TST8"/>
<dbReference type="InterPro" id="IPR005828">
    <property type="entry name" value="MFS_sugar_transport-like"/>
</dbReference>
<dbReference type="PANTHER" id="PTHR48022">
    <property type="entry name" value="PLASTIDIC GLUCOSE TRANSPORTER 4"/>
    <property type="match status" value="1"/>
</dbReference>
<evidence type="ECO:0000259" key="8">
    <source>
        <dbReference type="PROSITE" id="PS50850"/>
    </source>
</evidence>
<dbReference type="InterPro" id="IPR020846">
    <property type="entry name" value="MFS_dom"/>
</dbReference>
<feature type="transmembrane region" description="Helical" evidence="7">
    <location>
        <begin position="304"/>
        <end position="327"/>
    </location>
</feature>
<evidence type="ECO:0000256" key="2">
    <source>
        <dbReference type="ARBA" id="ARBA00010992"/>
    </source>
</evidence>
<protein>
    <recommendedName>
        <fullName evidence="8">Major facilitator superfamily (MFS) profile domain-containing protein</fullName>
    </recommendedName>
</protein>
<keyword evidence="3 7" id="KW-0812">Transmembrane</keyword>
<feature type="transmembrane region" description="Helical" evidence="7">
    <location>
        <begin position="116"/>
        <end position="134"/>
    </location>
</feature>
<organism evidence="9 10">
    <name type="scientific">Aspergillus sydowii CBS 593.65</name>
    <dbReference type="NCBI Taxonomy" id="1036612"/>
    <lineage>
        <taxon>Eukaryota</taxon>
        <taxon>Fungi</taxon>
        <taxon>Dikarya</taxon>
        <taxon>Ascomycota</taxon>
        <taxon>Pezizomycotina</taxon>
        <taxon>Eurotiomycetes</taxon>
        <taxon>Eurotiomycetidae</taxon>
        <taxon>Eurotiales</taxon>
        <taxon>Aspergillaceae</taxon>
        <taxon>Aspergillus</taxon>
        <taxon>Aspergillus subgen. Nidulantes</taxon>
    </lineage>
</organism>
<reference evidence="10" key="1">
    <citation type="journal article" date="2017" name="Genome Biol.">
        <title>Comparative genomics reveals high biological diversity and specific adaptations in the industrially and medically important fungal genus Aspergillus.</title>
        <authorList>
            <person name="de Vries R.P."/>
            <person name="Riley R."/>
            <person name="Wiebenga A."/>
            <person name="Aguilar-Osorio G."/>
            <person name="Amillis S."/>
            <person name="Uchima C.A."/>
            <person name="Anderluh G."/>
            <person name="Asadollahi M."/>
            <person name="Askin M."/>
            <person name="Barry K."/>
            <person name="Battaglia E."/>
            <person name="Bayram O."/>
            <person name="Benocci T."/>
            <person name="Braus-Stromeyer S.A."/>
            <person name="Caldana C."/>
            <person name="Canovas D."/>
            <person name="Cerqueira G.C."/>
            <person name="Chen F."/>
            <person name="Chen W."/>
            <person name="Choi C."/>
            <person name="Clum A."/>
            <person name="Dos Santos R.A."/>
            <person name="Damasio A.R."/>
            <person name="Diallinas G."/>
            <person name="Emri T."/>
            <person name="Fekete E."/>
            <person name="Flipphi M."/>
            <person name="Freyberg S."/>
            <person name="Gallo A."/>
            <person name="Gournas C."/>
            <person name="Habgood R."/>
            <person name="Hainaut M."/>
            <person name="Harispe M.L."/>
            <person name="Henrissat B."/>
            <person name="Hilden K.S."/>
            <person name="Hope R."/>
            <person name="Hossain A."/>
            <person name="Karabika E."/>
            <person name="Karaffa L."/>
            <person name="Karanyi Z."/>
            <person name="Krasevec N."/>
            <person name="Kuo A."/>
            <person name="Kusch H."/>
            <person name="LaButti K."/>
            <person name="Lagendijk E.L."/>
            <person name="Lapidus A."/>
            <person name="Levasseur A."/>
            <person name="Lindquist E."/>
            <person name="Lipzen A."/>
            <person name="Logrieco A.F."/>
            <person name="MacCabe A."/>
            <person name="Maekelae M.R."/>
            <person name="Malavazi I."/>
            <person name="Melin P."/>
            <person name="Meyer V."/>
            <person name="Mielnichuk N."/>
            <person name="Miskei M."/>
            <person name="Molnar A.P."/>
            <person name="Mule G."/>
            <person name="Ngan C.Y."/>
            <person name="Orejas M."/>
            <person name="Orosz E."/>
            <person name="Ouedraogo J.P."/>
            <person name="Overkamp K.M."/>
            <person name="Park H.-S."/>
            <person name="Perrone G."/>
            <person name="Piumi F."/>
            <person name="Punt P.J."/>
            <person name="Ram A.F."/>
            <person name="Ramon A."/>
            <person name="Rauscher S."/>
            <person name="Record E."/>
            <person name="Riano-Pachon D.M."/>
            <person name="Robert V."/>
            <person name="Roehrig J."/>
            <person name="Ruller R."/>
            <person name="Salamov A."/>
            <person name="Salih N.S."/>
            <person name="Samson R.A."/>
            <person name="Sandor E."/>
            <person name="Sanguinetti M."/>
            <person name="Schuetze T."/>
            <person name="Sepcic K."/>
            <person name="Shelest E."/>
            <person name="Sherlock G."/>
            <person name="Sophianopoulou V."/>
            <person name="Squina F.M."/>
            <person name="Sun H."/>
            <person name="Susca A."/>
            <person name="Todd R.B."/>
            <person name="Tsang A."/>
            <person name="Unkles S.E."/>
            <person name="van de Wiele N."/>
            <person name="van Rossen-Uffink D."/>
            <person name="Oliveira J.V."/>
            <person name="Vesth T.C."/>
            <person name="Visser J."/>
            <person name="Yu J.-H."/>
            <person name="Zhou M."/>
            <person name="Andersen M.R."/>
            <person name="Archer D.B."/>
            <person name="Baker S.E."/>
            <person name="Benoit I."/>
            <person name="Brakhage A.A."/>
            <person name="Braus G.H."/>
            <person name="Fischer R."/>
            <person name="Frisvad J.C."/>
            <person name="Goldman G.H."/>
            <person name="Houbraken J."/>
            <person name="Oakley B."/>
            <person name="Pocsi I."/>
            <person name="Scazzocchio C."/>
            <person name="Seiboth B."/>
            <person name="vanKuyk P.A."/>
            <person name="Wortman J."/>
            <person name="Dyer P.S."/>
            <person name="Grigoriev I.V."/>
        </authorList>
    </citation>
    <scope>NUCLEOTIDE SEQUENCE [LARGE SCALE GENOMIC DNA]</scope>
    <source>
        <strain evidence="10">CBS 593.65</strain>
    </source>
</reference>
<feature type="domain" description="Major facilitator superfamily (MFS) profile" evidence="8">
    <location>
        <begin position="40"/>
        <end position="489"/>
    </location>
</feature>
<keyword evidence="4 7" id="KW-1133">Transmembrane helix</keyword>
<dbReference type="GO" id="GO:0016020">
    <property type="term" value="C:membrane"/>
    <property type="evidence" value="ECO:0007669"/>
    <property type="project" value="UniProtKB-SubCell"/>
</dbReference>
<feature type="transmembrane region" description="Helical" evidence="7">
    <location>
        <begin position="367"/>
        <end position="395"/>
    </location>
</feature>
<name>A0A1L9TST8_9EURO</name>
<dbReference type="Pfam" id="PF00083">
    <property type="entry name" value="Sugar_tr"/>
    <property type="match status" value="1"/>
</dbReference>
<comment type="similarity">
    <text evidence="2">Belongs to the major facilitator superfamily. Sugar transporter (TC 2.A.1.1) family.</text>
</comment>